<dbReference type="InterPro" id="IPR036388">
    <property type="entry name" value="WH-like_DNA-bd_sf"/>
</dbReference>
<organism evidence="4 5">
    <name type="scientific">Populibacterium corticicola</name>
    <dbReference type="NCBI Taxonomy" id="1812826"/>
    <lineage>
        <taxon>Bacteria</taxon>
        <taxon>Bacillati</taxon>
        <taxon>Actinomycetota</taxon>
        <taxon>Actinomycetes</taxon>
        <taxon>Micrococcales</taxon>
        <taxon>Jonesiaceae</taxon>
        <taxon>Populibacterium</taxon>
    </lineage>
</organism>
<accession>A0ABW5XCV1</accession>
<comment type="caution">
    <text evidence="4">The sequence shown here is derived from an EMBL/GenBank/DDBJ whole genome shotgun (WGS) entry which is preliminary data.</text>
</comment>
<evidence type="ECO:0000313" key="4">
    <source>
        <dbReference type="EMBL" id="MFD2839573.1"/>
    </source>
</evidence>
<dbReference type="PANTHER" id="PTHR34580:SF1">
    <property type="entry name" value="PROTEIN PAFC"/>
    <property type="match status" value="1"/>
</dbReference>
<evidence type="ECO:0000259" key="2">
    <source>
        <dbReference type="Pfam" id="PF19187"/>
    </source>
</evidence>
<feature type="domain" description="WYL" evidence="1">
    <location>
        <begin position="164"/>
        <end position="230"/>
    </location>
</feature>
<feature type="domain" description="WCX" evidence="3">
    <location>
        <begin position="256"/>
        <end position="328"/>
    </location>
</feature>
<dbReference type="Pfam" id="PF19187">
    <property type="entry name" value="HTH_PafC"/>
    <property type="match status" value="1"/>
</dbReference>
<dbReference type="PANTHER" id="PTHR34580">
    <property type="match status" value="1"/>
</dbReference>
<keyword evidence="5" id="KW-1185">Reference proteome</keyword>
<dbReference type="InterPro" id="IPR051534">
    <property type="entry name" value="CBASS_pafABC_assoc_protein"/>
</dbReference>
<dbReference type="InterPro" id="IPR057727">
    <property type="entry name" value="WCX_dom"/>
</dbReference>
<dbReference type="Pfam" id="PF13280">
    <property type="entry name" value="WYL"/>
    <property type="match status" value="1"/>
</dbReference>
<dbReference type="Proteomes" id="UP001597391">
    <property type="component" value="Unassembled WGS sequence"/>
</dbReference>
<evidence type="ECO:0000259" key="3">
    <source>
        <dbReference type="Pfam" id="PF25583"/>
    </source>
</evidence>
<sequence>MTEPTPTARKKRTPETAATRTARLLALVGYLSHNGEATIDELAAHFNVTAKQIRADIDLLWVTGTPGYMADDLIDFDAFALDQGVVRLTAARGLEQPLRLGIKESIALLAALNALRGIITASDESDLGASSTTVERLISKLTLNLGENSRALDVQLSRDGAGSALAVLRGGIETSTPVRFTYVNASGETAERVVELWSIFNQSGHLYAQGFCRTADGPRVFRLDRMGSATLLTGDSYQHEKGHEPGQARVPRSGNTVVLTLHPHGRWLVDEVPHERLSEAPSGLVELTVDVSRPQWLVEFLLAHAGHVVSVSPPEYANLVADSAARALVQYGDLQESQGD</sequence>
<evidence type="ECO:0000313" key="5">
    <source>
        <dbReference type="Proteomes" id="UP001597391"/>
    </source>
</evidence>
<proteinExistence type="predicted"/>
<dbReference type="InterPro" id="IPR026881">
    <property type="entry name" value="WYL_dom"/>
</dbReference>
<feature type="domain" description="PafC HTH" evidence="2">
    <location>
        <begin position="20"/>
        <end position="134"/>
    </location>
</feature>
<dbReference type="InterPro" id="IPR028349">
    <property type="entry name" value="PafC-like"/>
</dbReference>
<reference evidence="5" key="1">
    <citation type="journal article" date="2019" name="Int. J. Syst. Evol. Microbiol.">
        <title>The Global Catalogue of Microorganisms (GCM) 10K type strain sequencing project: providing services to taxonomists for standard genome sequencing and annotation.</title>
        <authorList>
            <consortium name="The Broad Institute Genomics Platform"/>
            <consortium name="The Broad Institute Genome Sequencing Center for Infectious Disease"/>
            <person name="Wu L."/>
            <person name="Ma J."/>
        </authorList>
    </citation>
    <scope>NUCLEOTIDE SEQUENCE [LARGE SCALE GENOMIC DNA]</scope>
    <source>
        <strain evidence="5">KCTC 33576</strain>
    </source>
</reference>
<gene>
    <name evidence="4" type="ORF">ACFSYH_03210</name>
</gene>
<dbReference type="InterPro" id="IPR043839">
    <property type="entry name" value="PafC_HTH"/>
</dbReference>
<evidence type="ECO:0000259" key="1">
    <source>
        <dbReference type="Pfam" id="PF13280"/>
    </source>
</evidence>
<dbReference type="EMBL" id="JBHUOP010000001">
    <property type="protein sequence ID" value="MFD2839573.1"/>
    <property type="molecule type" value="Genomic_DNA"/>
</dbReference>
<name>A0ABW5XCV1_9MICO</name>
<dbReference type="PIRSF" id="PIRSF016838">
    <property type="entry name" value="PafC"/>
    <property type="match status" value="1"/>
</dbReference>
<dbReference type="PROSITE" id="PS52050">
    <property type="entry name" value="WYL"/>
    <property type="match status" value="1"/>
</dbReference>
<dbReference type="Gene3D" id="1.10.10.10">
    <property type="entry name" value="Winged helix-like DNA-binding domain superfamily/Winged helix DNA-binding domain"/>
    <property type="match status" value="1"/>
</dbReference>
<dbReference type="Pfam" id="PF25583">
    <property type="entry name" value="WCX"/>
    <property type="match status" value="1"/>
</dbReference>
<dbReference type="RefSeq" id="WP_377465062.1">
    <property type="nucleotide sequence ID" value="NZ_JBHUOP010000001.1"/>
</dbReference>
<protein>
    <submittedName>
        <fullName evidence="4">Helix-turn-helix transcriptional regulator</fullName>
    </submittedName>
</protein>